<sequence length="155" mass="16944">MSTHPPSMLRHTPRSVLWFYITGPIVGVVTLTAIIGIATGGGVLAGRTWAKPVEVTEVSINEPQFRDRVPNDDLNIKSLVCTGDEGTLRITFTSRRIDYLTVNGPNEAEWTSWGNSAVEIPVEAGTYDLSYSGESSRLSWQTRGDISCKQTVSSK</sequence>
<proteinExistence type="predicted"/>
<dbReference type="OrthoDB" id="9876924at2"/>
<organism evidence="1 2">
    <name type="scientific">Brevibacterium aurantiacum</name>
    <dbReference type="NCBI Taxonomy" id="273384"/>
    <lineage>
        <taxon>Bacteria</taxon>
        <taxon>Bacillati</taxon>
        <taxon>Actinomycetota</taxon>
        <taxon>Actinomycetes</taxon>
        <taxon>Micrococcales</taxon>
        <taxon>Brevibacteriaceae</taxon>
        <taxon>Brevibacterium</taxon>
    </lineage>
</organism>
<gene>
    <name evidence="1" type="ORF">BLSMQ_2768</name>
</gene>
<protein>
    <submittedName>
        <fullName evidence="1">Uncharacterized protein</fullName>
    </submittedName>
</protein>
<dbReference type="AlphaFoldDB" id="A0A1D7W665"/>
<evidence type="ECO:0000313" key="1">
    <source>
        <dbReference type="EMBL" id="AOP54474.1"/>
    </source>
</evidence>
<dbReference type="EMBL" id="CP017150">
    <property type="protein sequence ID" value="AOP54474.1"/>
    <property type="molecule type" value="Genomic_DNA"/>
</dbReference>
<evidence type="ECO:0000313" key="2">
    <source>
        <dbReference type="Proteomes" id="UP000094793"/>
    </source>
</evidence>
<dbReference type="Proteomes" id="UP000094793">
    <property type="component" value="Chromosome"/>
</dbReference>
<accession>A0A1D7W665</accession>
<reference evidence="2" key="1">
    <citation type="submission" date="2016-09" db="EMBL/GenBank/DDBJ databases">
        <title>Complete Genome Sequence of Brevibacterium linens SMQ-1335.</title>
        <authorList>
            <person name="de Melo A.G."/>
            <person name="Labrie S.J."/>
            <person name="Dumaresq J."/>
            <person name="Roberts R.J."/>
            <person name="Tremblay D.M."/>
            <person name="Moineau S."/>
        </authorList>
    </citation>
    <scope>NUCLEOTIDE SEQUENCE [LARGE SCALE GENOMIC DNA]</scope>
    <source>
        <strain evidence="2">SMQ-1335</strain>
    </source>
</reference>
<dbReference type="KEGG" id="blin:BLSMQ_2768"/>
<name>A0A1D7W665_BREAU</name>
<dbReference type="RefSeq" id="WP_069600565.1">
    <property type="nucleotide sequence ID" value="NZ_CP017150.1"/>
</dbReference>